<organism evidence="2 3">
    <name type="scientific">Actinocrispum wychmicini</name>
    <dbReference type="NCBI Taxonomy" id="1213861"/>
    <lineage>
        <taxon>Bacteria</taxon>
        <taxon>Bacillati</taxon>
        <taxon>Actinomycetota</taxon>
        <taxon>Actinomycetes</taxon>
        <taxon>Pseudonocardiales</taxon>
        <taxon>Pseudonocardiaceae</taxon>
        <taxon>Actinocrispum</taxon>
    </lineage>
</organism>
<dbReference type="GO" id="GO:0009231">
    <property type="term" value="P:riboflavin biosynthetic process"/>
    <property type="evidence" value="ECO:0007669"/>
    <property type="project" value="InterPro"/>
</dbReference>
<name>A0A4V6NNN2_9PSEU</name>
<protein>
    <submittedName>
        <fullName evidence="2">Dihydrofolate reductase</fullName>
    </submittedName>
</protein>
<dbReference type="OrthoDB" id="7342392at2"/>
<feature type="domain" description="Bacterial bifunctional deaminase-reductase C-terminal" evidence="1">
    <location>
        <begin position="5"/>
        <end position="172"/>
    </location>
</feature>
<keyword evidence="3" id="KW-1185">Reference proteome</keyword>
<evidence type="ECO:0000259" key="1">
    <source>
        <dbReference type="Pfam" id="PF01872"/>
    </source>
</evidence>
<dbReference type="InterPro" id="IPR002734">
    <property type="entry name" value="RibDG_C"/>
</dbReference>
<sequence>MGRLVVSEFMSLDGVVEDPAGDWAGQFDQGPEAGEFKLFETMNSECQLYGRVTYEEFARSWPGEQGEFADKFNSLPKYVVSSTLRNPQWGNTTVLGGDLADQVSELKAAATGDIVVHGSATLVHALLDHGLVDELRLIVFPIVLGGGRKLFKTGAPVKLKLASATPVGPDGVLLLVYER</sequence>
<dbReference type="SUPFAM" id="SSF53597">
    <property type="entry name" value="Dihydrofolate reductase-like"/>
    <property type="match status" value="1"/>
</dbReference>
<evidence type="ECO:0000313" key="2">
    <source>
        <dbReference type="EMBL" id="TCO49720.1"/>
    </source>
</evidence>
<dbReference type="Proteomes" id="UP000295680">
    <property type="component" value="Unassembled WGS sequence"/>
</dbReference>
<evidence type="ECO:0000313" key="3">
    <source>
        <dbReference type="Proteomes" id="UP000295680"/>
    </source>
</evidence>
<dbReference type="AlphaFoldDB" id="A0A4V6NNN2"/>
<dbReference type="InterPro" id="IPR050765">
    <property type="entry name" value="Riboflavin_Biosynth_HTPR"/>
</dbReference>
<dbReference type="EMBL" id="SLWS01000014">
    <property type="protein sequence ID" value="TCO49720.1"/>
    <property type="molecule type" value="Genomic_DNA"/>
</dbReference>
<dbReference type="PANTHER" id="PTHR38011">
    <property type="entry name" value="DIHYDROFOLATE REDUCTASE FAMILY PROTEIN (AFU_ORTHOLOGUE AFUA_8G06820)"/>
    <property type="match status" value="1"/>
</dbReference>
<accession>A0A4V6NNN2</accession>
<comment type="caution">
    <text evidence="2">The sequence shown here is derived from an EMBL/GenBank/DDBJ whole genome shotgun (WGS) entry which is preliminary data.</text>
</comment>
<proteinExistence type="predicted"/>
<dbReference type="GO" id="GO:0008703">
    <property type="term" value="F:5-amino-6-(5-phosphoribosylamino)uracil reductase activity"/>
    <property type="evidence" value="ECO:0007669"/>
    <property type="project" value="InterPro"/>
</dbReference>
<dbReference type="InterPro" id="IPR024072">
    <property type="entry name" value="DHFR-like_dom_sf"/>
</dbReference>
<dbReference type="RefSeq" id="WP_132124966.1">
    <property type="nucleotide sequence ID" value="NZ_SLWS01000014.1"/>
</dbReference>
<dbReference type="Pfam" id="PF01872">
    <property type="entry name" value="RibD_C"/>
    <property type="match status" value="1"/>
</dbReference>
<gene>
    <name evidence="2" type="ORF">EV192_11490</name>
</gene>
<dbReference type="Gene3D" id="3.40.430.10">
    <property type="entry name" value="Dihydrofolate Reductase, subunit A"/>
    <property type="match status" value="1"/>
</dbReference>
<dbReference type="PANTHER" id="PTHR38011:SF11">
    <property type="entry name" value="2,5-DIAMINO-6-RIBOSYLAMINO-4(3H)-PYRIMIDINONE 5'-PHOSPHATE REDUCTASE"/>
    <property type="match status" value="1"/>
</dbReference>
<reference evidence="2 3" key="1">
    <citation type="submission" date="2019-03" db="EMBL/GenBank/DDBJ databases">
        <title>Genomic Encyclopedia of Type Strains, Phase IV (KMG-IV): sequencing the most valuable type-strain genomes for metagenomic binning, comparative biology and taxonomic classification.</title>
        <authorList>
            <person name="Goeker M."/>
        </authorList>
    </citation>
    <scope>NUCLEOTIDE SEQUENCE [LARGE SCALE GENOMIC DNA]</scope>
    <source>
        <strain evidence="2 3">DSM 45934</strain>
    </source>
</reference>